<organism evidence="1 2">
    <name type="scientific">Dubosiella muris</name>
    <dbReference type="NCBI Taxonomy" id="3038133"/>
    <lineage>
        <taxon>Bacteria</taxon>
        <taxon>Bacillati</taxon>
        <taxon>Bacillota</taxon>
        <taxon>Erysipelotrichia</taxon>
        <taxon>Erysipelotrichales</taxon>
        <taxon>Erysipelotrichaceae</taxon>
        <taxon>Dubosiella</taxon>
    </lineage>
</organism>
<comment type="caution">
    <text evidence="1">The sequence shown here is derived from an EMBL/GenBank/DDBJ whole genome shotgun (WGS) entry which is preliminary data.</text>
</comment>
<keyword evidence="2" id="KW-1185">Reference proteome</keyword>
<protein>
    <submittedName>
        <fullName evidence="1">ABC transporter ATP-binding protein</fullName>
    </submittedName>
</protein>
<keyword evidence="1" id="KW-0067">ATP-binding</keyword>
<proteinExistence type="predicted"/>
<sequence length="498" mass="56828">MRFEGGTMKKNTEFRLIEYKGRHVVYIAFIVLNVLLSILISYTFSEVIDQITGKSSFAQIIRLLAFLLGFVLLNSFVSVYFVNYKPLEVDVEESLNNSRKVLRLMLKSPLREYEKHEKGYFINLATSSGFTFADIYIQLNIELIAYILCVLIIIATVTVVNPIYGLLFFLYIPVFYFVVRQPSKSISSLQKEGLPKQDAFFSEIKKVVEDKRAININRADTFFLNRYAGVVANYLKFIKKFKLFETITNNLPSVMSNIAQVLVLMLSTYLYFQDKLTLGSILFIYQVTSLYQIPLNKCFEIAIHYQVNTSHIERLEQFEKDANKPSGFEEKYGTFAHLAAILQGRFYPTAQKETKLFETDKLVIPKTGVTLIKGQNGTGKSVLLNYLSGYFDVDSFEGNIELDNALTDVAYLTYPTLLVSRSFFADSSIHALRFLSLLLRLLSFDFSLCILLAQAGQYFDIPELGTYSTPHTVQFLGFNAVHRFVGVICNSPTKPMNL</sequence>
<evidence type="ECO:0000313" key="1">
    <source>
        <dbReference type="EMBL" id="TGY65043.1"/>
    </source>
</evidence>
<gene>
    <name evidence="1" type="ORF">E5336_10495</name>
</gene>
<keyword evidence="1" id="KW-0547">Nucleotide-binding</keyword>
<reference evidence="1" key="1">
    <citation type="submission" date="2019-04" db="EMBL/GenBank/DDBJ databases">
        <title>Microbes associate with the intestines of laboratory mice.</title>
        <authorList>
            <person name="Navarre W."/>
            <person name="Wong E."/>
            <person name="Huang K."/>
            <person name="Tropini C."/>
            <person name="Ng K."/>
            <person name="Yu B."/>
        </authorList>
    </citation>
    <scope>NUCLEOTIDE SEQUENCE</scope>
    <source>
        <strain evidence="1">NM09_H32</strain>
    </source>
</reference>
<evidence type="ECO:0000313" key="2">
    <source>
        <dbReference type="Proteomes" id="UP000308836"/>
    </source>
</evidence>
<accession>A0AC61R508</accession>
<name>A0AC61R508_9FIRM</name>
<dbReference type="EMBL" id="SRYG01000024">
    <property type="protein sequence ID" value="TGY65043.1"/>
    <property type="molecule type" value="Genomic_DNA"/>
</dbReference>
<dbReference type="Proteomes" id="UP000308836">
    <property type="component" value="Unassembled WGS sequence"/>
</dbReference>